<name>A0A4P8WJ45_9EURY</name>
<evidence type="ECO:0000256" key="1">
    <source>
        <dbReference type="SAM" id="Phobius"/>
    </source>
</evidence>
<dbReference type="AlphaFoldDB" id="A0A4P8WJ45"/>
<protein>
    <submittedName>
        <fullName evidence="3">DUF1616 domain-containing protein</fullName>
    </submittedName>
</protein>
<proteinExistence type="predicted"/>
<dbReference type="RefSeq" id="WP_138245708.1">
    <property type="nucleotide sequence ID" value="NZ_CP040330.1"/>
</dbReference>
<feature type="transmembrane region" description="Helical" evidence="1">
    <location>
        <begin position="6"/>
        <end position="28"/>
    </location>
</feature>
<organism evidence="3 4">
    <name type="scientific">Natrinema versiforme</name>
    <dbReference type="NCBI Taxonomy" id="88724"/>
    <lineage>
        <taxon>Archaea</taxon>
        <taxon>Methanobacteriati</taxon>
        <taxon>Methanobacteriota</taxon>
        <taxon>Stenosarchaea group</taxon>
        <taxon>Halobacteria</taxon>
        <taxon>Halobacteriales</taxon>
        <taxon>Natrialbaceae</taxon>
        <taxon>Natrinema</taxon>
    </lineage>
</organism>
<gene>
    <name evidence="3" type="ORF">FEJ81_13100</name>
</gene>
<dbReference type="Pfam" id="PF07760">
    <property type="entry name" value="DUF1616"/>
    <property type="match status" value="1"/>
</dbReference>
<evidence type="ECO:0000313" key="4">
    <source>
        <dbReference type="Proteomes" id="UP000302218"/>
    </source>
</evidence>
<dbReference type="OrthoDB" id="82282at2157"/>
<dbReference type="EMBL" id="CP040330">
    <property type="protein sequence ID" value="QCS43245.1"/>
    <property type="molecule type" value="Genomic_DNA"/>
</dbReference>
<dbReference type="InterPro" id="IPR011674">
    <property type="entry name" value="DUF1616"/>
</dbReference>
<reference evidence="4" key="1">
    <citation type="submission" date="2019-05" db="EMBL/GenBank/DDBJ databases">
        <title>Genome sequence and methylation pattern of the halophilic Archaeon Natrinema versiforme BOL5-4.</title>
        <authorList>
            <person name="DasSarma P."/>
            <person name="Anton B.P."/>
            <person name="DasSarma S.L."/>
            <person name="Martinez F.L."/>
            <person name="Guzman D."/>
            <person name="Roberts R.J."/>
            <person name="DasSarma S."/>
        </authorList>
    </citation>
    <scope>NUCLEOTIDE SEQUENCE [LARGE SCALE GENOMIC DNA]</scope>
    <source>
        <strain evidence="4">BOL5-4</strain>
    </source>
</reference>
<sequence>MSDTNWWFVDQALVIAVTGALTLGILSGIGGVGRIALTVPLVLFLPGYALVSALFPDEPNDEYQSFDDEKTGLGNPLLVSGGLESIERAVLSVVSSVAVVPAVTLFSTATPRGIALEPVLSALAVLTVLLALAAIGARYRCPPDRRFVPALPSGSPFFAPGRPSPYQRVSCRPYNVAIAAGLLLLVMSGGFALANPPQHDGFTEVSVETENVSGETQTMYDSTYSAGERHELNATITNQEHEERTYTTVVMLERVSDDGDDLTVHESTEMDRRTATVADGESRQQTLEITPSMRGDDLRLTLLLYNGEAPAEPTTESAYRTMHLPIEVE</sequence>
<dbReference type="GeneID" id="40266227"/>
<dbReference type="Proteomes" id="UP000302218">
    <property type="component" value="Chromosome"/>
</dbReference>
<feature type="transmembrane region" description="Helical" evidence="1">
    <location>
        <begin position="174"/>
        <end position="194"/>
    </location>
</feature>
<keyword evidence="1" id="KW-0472">Membrane</keyword>
<evidence type="ECO:0000259" key="2">
    <source>
        <dbReference type="Pfam" id="PF07760"/>
    </source>
</evidence>
<feature type="domain" description="DUF1616" evidence="2">
    <location>
        <begin position="13"/>
        <end position="326"/>
    </location>
</feature>
<keyword evidence="1" id="KW-1133">Transmembrane helix</keyword>
<keyword evidence="1" id="KW-0812">Transmembrane</keyword>
<evidence type="ECO:0000313" key="3">
    <source>
        <dbReference type="EMBL" id="QCS43245.1"/>
    </source>
</evidence>
<feature type="transmembrane region" description="Helical" evidence="1">
    <location>
        <begin position="119"/>
        <end position="139"/>
    </location>
</feature>
<dbReference type="KEGG" id="nvr:FEJ81_13100"/>
<accession>A0A4P8WJ45</accession>